<dbReference type="AlphaFoldDB" id="A0A0A9A4B0"/>
<evidence type="ECO:0000256" key="1">
    <source>
        <dbReference type="SAM" id="MobiDB-lite"/>
    </source>
</evidence>
<accession>A0A0A9A4B0</accession>
<reference evidence="2" key="2">
    <citation type="journal article" date="2015" name="Data Brief">
        <title>Shoot transcriptome of the giant reed, Arundo donax.</title>
        <authorList>
            <person name="Barrero R.A."/>
            <person name="Guerrero F.D."/>
            <person name="Moolhuijzen P."/>
            <person name="Goolsby J.A."/>
            <person name="Tidwell J."/>
            <person name="Bellgard S.E."/>
            <person name="Bellgard M.I."/>
        </authorList>
    </citation>
    <scope>NUCLEOTIDE SEQUENCE</scope>
    <source>
        <tissue evidence="2">Shoot tissue taken approximately 20 cm above the soil surface</tissue>
    </source>
</reference>
<feature type="region of interest" description="Disordered" evidence="1">
    <location>
        <begin position="1"/>
        <end position="23"/>
    </location>
</feature>
<evidence type="ECO:0000313" key="2">
    <source>
        <dbReference type="EMBL" id="JAD43845.1"/>
    </source>
</evidence>
<reference evidence="2" key="1">
    <citation type="submission" date="2014-09" db="EMBL/GenBank/DDBJ databases">
        <authorList>
            <person name="Magalhaes I.L.F."/>
            <person name="Oliveira U."/>
            <person name="Santos F.R."/>
            <person name="Vidigal T.H.D.A."/>
            <person name="Brescovit A.D."/>
            <person name="Santos A.J."/>
        </authorList>
    </citation>
    <scope>NUCLEOTIDE SEQUENCE</scope>
    <source>
        <tissue evidence="2">Shoot tissue taken approximately 20 cm above the soil surface</tissue>
    </source>
</reference>
<protein>
    <submittedName>
        <fullName evidence="2">Uncharacterized protein</fullName>
    </submittedName>
</protein>
<feature type="compositionally biased region" description="Basic and acidic residues" evidence="1">
    <location>
        <begin position="7"/>
        <end position="17"/>
    </location>
</feature>
<dbReference type="EMBL" id="GBRH01254050">
    <property type="protein sequence ID" value="JAD43845.1"/>
    <property type="molecule type" value="Transcribed_RNA"/>
</dbReference>
<proteinExistence type="predicted"/>
<name>A0A0A9A4B0_ARUDO</name>
<sequence length="108" mass="11855">MYRFMTARRDRSPRAEATESTMAVANSSVRPISGLQLATRSGGRRVDWVGEGSRRWKVGWRGCGSGGVVCRRGPSERRDWGRKRCDELLGLGKKVVEGSRGGGAAERC</sequence>
<organism evidence="2">
    <name type="scientific">Arundo donax</name>
    <name type="common">Giant reed</name>
    <name type="synonym">Donax arundinaceus</name>
    <dbReference type="NCBI Taxonomy" id="35708"/>
    <lineage>
        <taxon>Eukaryota</taxon>
        <taxon>Viridiplantae</taxon>
        <taxon>Streptophyta</taxon>
        <taxon>Embryophyta</taxon>
        <taxon>Tracheophyta</taxon>
        <taxon>Spermatophyta</taxon>
        <taxon>Magnoliopsida</taxon>
        <taxon>Liliopsida</taxon>
        <taxon>Poales</taxon>
        <taxon>Poaceae</taxon>
        <taxon>PACMAD clade</taxon>
        <taxon>Arundinoideae</taxon>
        <taxon>Arundineae</taxon>
        <taxon>Arundo</taxon>
    </lineage>
</organism>